<name>A0ACC2UIL7_9FUNG</name>
<accession>A0ACC2UIL7</accession>
<gene>
    <name evidence="1" type="ORF">DSO57_1001459</name>
</gene>
<organism evidence="1 2">
    <name type="scientific">Entomophthora muscae</name>
    <dbReference type="NCBI Taxonomy" id="34485"/>
    <lineage>
        <taxon>Eukaryota</taxon>
        <taxon>Fungi</taxon>
        <taxon>Fungi incertae sedis</taxon>
        <taxon>Zoopagomycota</taxon>
        <taxon>Entomophthoromycotina</taxon>
        <taxon>Entomophthoromycetes</taxon>
        <taxon>Entomophthorales</taxon>
        <taxon>Entomophthoraceae</taxon>
        <taxon>Entomophthora</taxon>
    </lineage>
</organism>
<proteinExistence type="predicted"/>
<protein>
    <submittedName>
        <fullName evidence="1">Uncharacterized protein</fullName>
    </submittedName>
</protein>
<sequence>MYDTNKLSVQTELKMSENILFIKQAPAVIAQVSATHPASLPVHACCHCKGVCCHPLTLSVSQPACTRALATIYPVSQLEDFSPAHSHQPPSQQAVSCSSTPAG</sequence>
<evidence type="ECO:0000313" key="1">
    <source>
        <dbReference type="EMBL" id="KAJ9086668.1"/>
    </source>
</evidence>
<dbReference type="Proteomes" id="UP001165960">
    <property type="component" value="Unassembled WGS sequence"/>
</dbReference>
<keyword evidence="2" id="KW-1185">Reference proteome</keyword>
<dbReference type="EMBL" id="QTSX02000713">
    <property type="protein sequence ID" value="KAJ9086668.1"/>
    <property type="molecule type" value="Genomic_DNA"/>
</dbReference>
<reference evidence="1" key="1">
    <citation type="submission" date="2022-04" db="EMBL/GenBank/DDBJ databases">
        <title>Genome of the entomopathogenic fungus Entomophthora muscae.</title>
        <authorList>
            <person name="Elya C."/>
            <person name="Lovett B.R."/>
            <person name="Lee E."/>
            <person name="Macias A.M."/>
            <person name="Hajek A.E."/>
            <person name="De Bivort B.L."/>
            <person name="Kasson M.T."/>
            <person name="De Fine Licht H.H."/>
            <person name="Stajich J.E."/>
        </authorList>
    </citation>
    <scope>NUCLEOTIDE SEQUENCE</scope>
    <source>
        <strain evidence="1">Berkeley</strain>
    </source>
</reference>
<evidence type="ECO:0000313" key="2">
    <source>
        <dbReference type="Proteomes" id="UP001165960"/>
    </source>
</evidence>
<comment type="caution">
    <text evidence="1">The sequence shown here is derived from an EMBL/GenBank/DDBJ whole genome shotgun (WGS) entry which is preliminary data.</text>
</comment>